<evidence type="ECO:0000256" key="1">
    <source>
        <dbReference type="SAM" id="SignalP"/>
    </source>
</evidence>
<dbReference type="EMBL" id="LSSL01002960">
    <property type="protein sequence ID" value="OLY80932.1"/>
    <property type="molecule type" value="Genomic_DNA"/>
</dbReference>
<sequence length="414" mass="42951">MFINIVSVLLTAVAISSATTCSNSGAERCISSNGSSASYARCEFGNEVTYQCSEDSKCYGNGLTAIMCIDKPKVSKRQTSTSGDFGGYEPQINSFLAGMSGDASQLSNLINNARSSLYTNKNAIPNMSRALNGGLTKNSKSIASTLSSAPGKLSTTAGKTTAINGAKSFAGSLSQNQNSVSYLFTDVANVAATDSTSRQALSMLVGNTYGINSGNTYKSASNVYAVQNSINYLSGVLNKYYPTTLGPTFSGSRSAGNIANTITQISNGNVNATDVLFSGIISNLKGRTSHITGFVAGATAATKQMMAYATPARMNTLQANYGDTSSVLDLVNSLLGAGKFFTKKGSAYNAQIVALLQTYLSTMQTCGCGTGDDDSFNSLIALITALIGLITIAPSTSCCYGNNASNIFARSLRA</sequence>
<protein>
    <submittedName>
        <fullName evidence="2">Uncharacterized protein</fullName>
    </submittedName>
</protein>
<evidence type="ECO:0000313" key="2">
    <source>
        <dbReference type="EMBL" id="OLY80932.1"/>
    </source>
</evidence>
<evidence type="ECO:0000313" key="3">
    <source>
        <dbReference type="Proteomes" id="UP000187455"/>
    </source>
</evidence>
<feature type="chain" id="PRO_5012751315" evidence="1">
    <location>
        <begin position="19"/>
        <end position="414"/>
    </location>
</feature>
<dbReference type="AlphaFoldDB" id="A0A1R0GVL0"/>
<dbReference type="OrthoDB" id="5563019at2759"/>
<proteinExistence type="predicted"/>
<gene>
    <name evidence="2" type="ORF">AYI68_g4967</name>
</gene>
<comment type="caution">
    <text evidence="2">The sequence shown here is derived from an EMBL/GenBank/DDBJ whole genome shotgun (WGS) entry which is preliminary data.</text>
</comment>
<reference evidence="2 3" key="1">
    <citation type="journal article" date="2016" name="Mol. Biol. Evol.">
        <title>Genome-Wide Survey of Gut Fungi (Harpellales) Reveals the First Horizontally Transferred Ubiquitin Gene from a Mosquito Host.</title>
        <authorList>
            <person name="Wang Y."/>
            <person name="White M.M."/>
            <person name="Kvist S."/>
            <person name="Moncalvo J.M."/>
        </authorList>
    </citation>
    <scope>NUCLEOTIDE SEQUENCE [LARGE SCALE GENOMIC DNA]</scope>
    <source>
        <strain evidence="2 3">ALG-7-W6</strain>
    </source>
</reference>
<organism evidence="2 3">
    <name type="scientific">Smittium mucronatum</name>
    <dbReference type="NCBI Taxonomy" id="133383"/>
    <lineage>
        <taxon>Eukaryota</taxon>
        <taxon>Fungi</taxon>
        <taxon>Fungi incertae sedis</taxon>
        <taxon>Zoopagomycota</taxon>
        <taxon>Kickxellomycotina</taxon>
        <taxon>Harpellomycetes</taxon>
        <taxon>Harpellales</taxon>
        <taxon>Legeriomycetaceae</taxon>
        <taxon>Smittium</taxon>
    </lineage>
</organism>
<name>A0A1R0GVL0_9FUNG</name>
<keyword evidence="3" id="KW-1185">Reference proteome</keyword>
<accession>A0A1R0GVL0</accession>
<keyword evidence="1" id="KW-0732">Signal</keyword>
<dbReference type="Proteomes" id="UP000187455">
    <property type="component" value="Unassembled WGS sequence"/>
</dbReference>
<feature type="signal peptide" evidence="1">
    <location>
        <begin position="1"/>
        <end position="18"/>
    </location>
</feature>